<keyword evidence="5" id="KW-0802">TPR repeat</keyword>
<dbReference type="PANTHER" id="PTHR12558:SF9">
    <property type="entry name" value="CELL DIVISION CYCLE PROTEIN 16 HOMOLOG"/>
    <property type="match status" value="1"/>
</dbReference>
<gene>
    <name evidence="7" type="ORF">J437_LFUL009208</name>
</gene>
<evidence type="ECO:0008006" key="9">
    <source>
        <dbReference type="Google" id="ProtNLM"/>
    </source>
</evidence>
<evidence type="ECO:0000256" key="6">
    <source>
        <dbReference type="ARBA" id="ARBA00023306"/>
    </source>
</evidence>
<dbReference type="AlphaFoldDB" id="A0A8K0P3Y0"/>
<keyword evidence="1" id="KW-0132">Cell division</keyword>
<reference evidence="7" key="1">
    <citation type="submission" date="2013-04" db="EMBL/GenBank/DDBJ databases">
        <authorList>
            <person name="Qu J."/>
            <person name="Murali S.C."/>
            <person name="Bandaranaike D."/>
            <person name="Bellair M."/>
            <person name="Blankenburg K."/>
            <person name="Chao H."/>
            <person name="Dinh H."/>
            <person name="Doddapaneni H."/>
            <person name="Downs B."/>
            <person name="Dugan-Rocha S."/>
            <person name="Elkadiri S."/>
            <person name="Gnanaolivu R.D."/>
            <person name="Hernandez B."/>
            <person name="Javaid M."/>
            <person name="Jayaseelan J.C."/>
            <person name="Lee S."/>
            <person name="Li M."/>
            <person name="Ming W."/>
            <person name="Munidasa M."/>
            <person name="Muniz J."/>
            <person name="Nguyen L."/>
            <person name="Ongeri F."/>
            <person name="Osuji N."/>
            <person name="Pu L.-L."/>
            <person name="Puazo M."/>
            <person name="Qu C."/>
            <person name="Quiroz J."/>
            <person name="Raj R."/>
            <person name="Weissenberger G."/>
            <person name="Xin Y."/>
            <person name="Zou X."/>
            <person name="Han Y."/>
            <person name="Richards S."/>
            <person name="Worley K."/>
            <person name="Muzny D."/>
            <person name="Gibbs R."/>
        </authorList>
    </citation>
    <scope>NUCLEOTIDE SEQUENCE</scope>
    <source>
        <strain evidence="7">Sampled in the wild</strain>
    </source>
</reference>
<name>A0A8K0P3Y0_LADFU</name>
<organism evidence="7 8">
    <name type="scientific">Ladona fulva</name>
    <name type="common">Scarce chaser dragonfly</name>
    <name type="synonym">Libellula fulva</name>
    <dbReference type="NCBI Taxonomy" id="123851"/>
    <lineage>
        <taxon>Eukaryota</taxon>
        <taxon>Metazoa</taxon>
        <taxon>Ecdysozoa</taxon>
        <taxon>Arthropoda</taxon>
        <taxon>Hexapoda</taxon>
        <taxon>Insecta</taxon>
        <taxon>Pterygota</taxon>
        <taxon>Palaeoptera</taxon>
        <taxon>Odonata</taxon>
        <taxon>Epiprocta</taxon>
        <taxon>Anisoptera</taxon>
        <taxon>Libelluloidea</taxon>
        <taxon>Libellulidae</taxon>
        <taxon>Ladona</taxon>
    </lineage>
</organism>
<dbReference type="InterPro" id="IPR011990">
    <property type="entry name" value="TPR-like_helical_dom_sf"/>
</dbReference>
<keyword evidence="6" id="KW-0131">Cell cycle</keyword>
<dbReference type="GO" id="GO:0016567">
    <property type="term" value="P:protein ubiquitination"/>
    <property type="evidence" value="ECO:0007669"/>
    <property type="project" value="TreeGrafter"/>
</dbReference>
<sequence>MLLRFQHQYGSAYFWADKVVSLSDEDPKDVYWLAQCMYLMKQYHRAAHLILSRRLDKTHILCHYLAARCLLEAGELEEALAVLQDFDADASSNILSSTFISSGDNLMKDTPSNVIIFQFRFYPCISFFLGEDFLLYLWFNTSLVFLLSERELLESLPMAEQCPSPAEESILRFLYECRMKKYDRPAPLDSPVHVRHEDVQESHDYTIPAVPVPALSSNPDVATWKAERLYYNCDHRECSRITESILKRDPCRPGCLPVHIACMVEMNKSNDSKLQETSGSFGSNELFYLAHRLVDLYPRMAISWFAVGCYYYIIGKNDVARSYLAKATTLEKPFGPAWLAYGHSFAADREHDQAMAAYFKASQLMKGCHLPLLYIGLECGLTNNTQLALKFFSQAKSIAPEDPFVIHEMGVVAFQNQDHVHISTVFNLFIYSNLYSC</sequence>
<dbReference type="GO" id="GO:0031145">
    <property type="term" value="P:anaphase-promoting complex-dependent catabolic process"/>
    <property type="evidence" value="ECO:0007669"/>
    <property type="project" value="TreeGrafter"/>
</dbReference>
<dbReference type="OrthoDB" id="10006270at2759"/>
<keyword evidence="4" id="KW-0833">Ubl conjugation pathway</keyword>
<keyword evidence="8" id="KW-1185">Reference proteome</keyword>
<evidence type="ECO:0000256" key="5">
    <source>
        <dbReference type="ARBA" id="ARBA00022803"/>
    </source>
</evidence>
<evidence type="ECO:0000256" key="2">
    <source>
        <dbReference type="ARBA" id="ARBA00022737"/>
    </source>
</evidence>
<evidence type="ECO:0000313" key="8">
    <source>
        <dbReference type="Proteomes" id="UP000792457"/>
    </source>
</evidence>
<dbReference type="GO" id="GO:0045842">
    <property type="term" value="P:positive regulation of mitotic metaphase/anaphase transition"/>
    <property type="evidence" value="ECO:0007669"/>
    <property type="project" value="TreeGrafter"/>
</dbReference>
<evidence type="ECO:0000313" key="7">
    <source>
        <dbReference type="EMBL" id="KAG8230089.1"/>
    </source>
</evidence>
<reference evidence="7" key="2">
    <citation type="submission" date="2017-10" db="EMBL/GenBank/DDBJ databases">
        <title>Ladona fulva Genome sequencing and assembly.</title>
        <authorList>
            <person name="Murali S."/>
            <person name="Richards S."/>
            <person name="Bandaranaike D."/>
            <person name="Bellair M."/>
            <person name="Blankenburg K."/>
            <person name="Chao H."/>
            <person name="Dinh H."/>
            <person name="Doddapaneni H."/>
            <person name="Dugan-Rocha S."/>
            <person name="Elkadiri S."/>
            <person name="Gnanaolivu R."/>
            <person name="Hernandez B."/>
            <person name="Skinner E."/>
            <person name="Javaid M."/>
            <person name="Lee S."/>
            <person name="Li M."/>
            <person name="Ming W."/>
            <person name="Munidasa M."/>
            <person name="Muniz J."/>
            <person name="Nguyen L."/>
            <person name="Hughes D."/>
            <person name="Osuji N."/>
            <person name="Pu L.-L."/>
            <person name="Puazo M."/>
            <person name="Qu C."/>
            <person name="Quiroz J."/>
            <person name="Raj R."/>
            <person name="Weissenberger G."/>
            <person name="Xin Y."/>
            <person name="Zou X."/>
            <person name="Han Y."/>
            <person name="Worley K."/>
            <person name="Muzny D."/>
            <person name="Gibbs R."/>
        </authorList>
    </citation>
    <scope>NUCLEOTIDE SEQUENCE</scope>
    <source>
        <strain evidence="7">Sampled in the wild</strain>
    </source>
</reference>
<dbReference type="SUPFAM" id="SSF48452">
    <property type="entry name" value="TPR-like"/>
    <property type="match status" value="2"/>
</dbReference>
<dbReference type="Pfam" id="PF12895">
    <property type="entry name" value="ANAPC3"/>
    <property type="match status" value="1"/>
</dbReference>
<dbReference type="GO" id="GO:0005680">
    <property type="term" value="C:anaphase-promoting complex"/>
    <property type="evidence" value="ECO:0007669"/>
    <property type="project" value="TreeGrafter"/>
</dbReference>
<proteinExistence type="predicted"/>
<dbReference type="Proteomes" id="UP000792457">
    <property type="component" value="Unassembled WGS sequence"/>
</dbReference>
<dbReference type="GO" id="GO:0005737">
    <property type="term" value="C:cytoplasm"/>
    <property type="evidence" value="ECO:0007669"/>
    <property type="project" value="TreeGrafter"/>
</dbReference>
<accession>A0A8K0P3Y0</accession>
<evidence type="ECO:0000256" key="1">
    <source>
        <dbReference type="ARBA" id="ARBA00022618"/>
    </source>
</evidence>
<dbReference type="GO" id="GO:0051301">
    <property type="term" value="P:cell division"/>
    <property type="evidence" value="ECO:0007669"/>
    <property type="project" value="UniProtKB-KW"/>
</dbReference>
<protein>
    <recommendedName>
        <fullName evidence="9">Cell division cycle protein 16-like protein</fullName>
    </recommendedName>
</protein>
<dbReference type="EMBL" id="KZ308463">
    <property type="protein sequence ID" value="KAG8230089.1"/>
    <property type="molecule type" value="Genomic_DNA"/>
</dbReference>
<dbReference type="Gene3D" id="1.25.40.10">
    <property type="entry name" value="Tetratricopeptide repeat domain"/>
    <property type="match status" value="2"/>
</dbReference>
<dbReference type="PANTHER" id="PTHR12558">
    <property type="entry name" value="CELL DIVISION CYCLE 16,23,27"/>
    <property type="match status" value="1"/>
</dbReference>
<keyword evidence="3" id="KW-0498">Mitosis</keyword>
<keyword evidence="2" id="KW-0677">Repeat</keyword>
<evidence type="ECO:0000256" key="3">
    <source>
        <dbReference type="ARBA" id="ARBA00022776"/>
    </source>
</evidence>
<comment type="caution">
    <text evidence="7">The sequence shown here is derived from an EMBL/GenBank/DDBJ whole genome shotgun (WGS) entry which is preliminary data.</text>
</comment>
<evidence type="ECO:0000256" key="4">
    <source>
        <dbReference type="ARBA" id="ARBA00022786"/>
    </source>
</evidence>